<organism evidence="2 3">
    <name type="scientific">Pelosinus propionicus DSM 13327</name>
    <dbReference type="NCBI Taxonomy" id="1123291"/>
    <lineage>
        <taxon>Bacteria</taxon>
        <taxon>Bacillati</taxon>
        <taxon>Bacillota</taxon>
        <taxon>Negativicutes</taxon>
        <taxon>Selenomonadales</taxon>
        <taxon>Sporomusaceae</taxon>
        <taxon>Pelosinus</taxon>
    </lineage>
</organism>
<proteinExistence type="predicted"/>
<dbReference type="Gene3D" id="3.30.70.1320">
    <property type="entry name" value="Multidrug efflux transporter AcrB pore domain like"/>
    <property type="match status" value="1"/>
</dbReference>
<dbReference type="OrthoDB" id="8270at2"/>
<dbReference type="PRINTS" id="PR00702">
    <property type="entry name" value="ACRIFLAVINRP"/>
</dbReference>
<dbReference type="InterPro" id="IPR027463">
    <property type="entry name" value="AcrB_DN_DC_subdom"/>
</dbReference>
<dbReference type="AlphaFoldDB" id="A0A1I4ITE5"/>
<dbReference type="Proteomes" id="UP000199520">
    <property type="component" value="Unassembled WGS sequence"/>
</dbReference>
<dbReference type="Pfam" id="PF00873">
    <property type="entry name" value="ACR_tran"/>
    <property type="match status" value="1"/>
</dbReference>
<feature type="transmembrane region" description="Helical" evidence="1">
    <location>
        <begin position="886"/>
        <end position="906"/>
    </location>
</feature>
<dbReference type="PANTHER" id="PTHR32063:SF0">
    <property type="entry name" value="SWARMING MOTILITY PROTEIN SWRC"/>
    <property type="match status" value="1"/>
</dbReference>
<keyword evidence="1" id="KW-1133">Transmembrane helix</keyword>
<feature type="transmembrane region" description="Helical" evidence="1">
    <location>
        <begin position="383"/>
        <end position="407"/>
    </location>
</feature>
<gene>
    <name evidence="2" type="ORF">SAMN04490355_1009100</name>
</gene>
<keyword evidence="3" id="KW-1185">Reference proteome</keyword>
<feature type="transmembrane region" description="Helical" evidence="1">
    <location>
        <begin position="460"/>
        <end position="478"/>
    </location>
</feature>
<protein>
    <submittedName>
        <fullName evidence="2">Hydrophobe/amphiphile efflux-1 (HAE1) family protein</fullName>
    </submittedName>
</protein>
<dbReference type="SUPFAM" id="SSF82866">
    <property type="entry name" value="Multidrug efflux transporter AcrB transmembrane domain"/>
    <property type="match status" value="2"/>
</dbReference>
<evidence type="ECO:0000313" key="2">
    <source>
        <dbReference type="EMBL" id="SFL57622.1"/>
    </source>
</evidence>
<sequence length="1051" mass="115580">MNITKFSIQKPIGITMIILFFVVLGLYSLHSIGVELLPALNTPYVTVSVHYAGAGTEEMEQQVIKPLEDSLSSVAHLKHMTSTARPENANIVLEFDFSANADIASIDATKQVNSVRRKLPDGIDEPVVVKRDINATTILEIAVTSSHPLAEAYTKADSVFKERLQRGDGVSEVALYGGRDKEISIELDKDKLRFYNIAINQIVSKIKSENTLLPSGSVFNDKTQADVRLLAQYKTPDEITKLQVTNGDSIPIQLKDVATIQEKDKRVSRYSRVNGSDAISLSVYKNSDASLVDTVNSTLQQLETLRAEYPDYTFTVVTDASKYVTNSLHNTFGSLVEGLITTGIILYLFLRGWRSTIAVIIAIPTSMISTFFIMYIAGFSFNMMSLMGMALCIGVLVDDSIVVLENIHRHLKMGKDAATAAEEGRNEIGMAAIAITLCDVVVFMPIAFMTGMTGQFFRQFGLTIVFATLFSMLVSFTLTPMLASRLFKEGVTEPRGAVWNFMDRIEQGAVAKYETILRWGLNNSRKVIAAVLVLFFATISLIPLGIIGSEYMPRTDEGSFRISIELPVGQNIQQSDLVVKELEEYLSTIPEVTNYLSSAGTPSSNNGSLSIQLIDRKDRDRTVWQITDQVRAYAKQKLPNVIVRVNESQSSVAGVSASGGGGGGAPVQIQLLGSNMDNLVASSYQTQTILSQIQGIKDIRSSYTEGMPEIQMTIDRDRLKFYNSSVAEVANVFNAAIAGQQAGVYANDPFNDGQDTDITVRIKGSDGFAMQDIRSLPVMAGNHQISLGDIAVLREGTGPVMLQRVDKQRSITIQANITDRPLNEVLQEISKKLTPKDLGPGISYRYTGQANSMSETFGQMFQALALSLILVYMLLAVLYESLLTPFIRMFSLPLGMIGSLLFLLITHNTINLYSLIGILVMDGLVAKNGTLLLDYTITLMERGVGAFDAIIEAGKTRLKPIFMTTITMVVGMLPTALAITEGSETRVSMAWVLIGGLLSSTVFTLLIIPIIFLFFQNHPINLMKRLSLLSNWIKNQNKKTNFPFLNDKKEL</sequence>
<feature type="transmembrane region" description="Helical" evidence="1">
    <location>
        <begin position="961"/>
        <end position="979"/>
    </location>
</feature>
<dbReference type="SUPFAM" id="SSF82693">
    <property type="entry name" value="Multidrug efflux transporter AcrB pore domain, PN1, PN2, PC1 and PC2 subdomains"/>
    <property type="match status" value="3"/>
</dbReference>
<feature type="transmembrane region" description="Helical" evidence="1">
    <location>
        <begin position="527"/>
        <end position="547"/>
    </location>
</feature>
<feature type="transmembrane region" description="Helical" evidence="1">
    <location>
        <begin position="12"/>
        <end position="30"/>
    </location>
</feature>
<feature type="transmembrane region" description="Helical" evidence="1">
    <location>
        <begin position="860"/>
        <end position="879"/>
    </location>
</feature>
<dbReference type="PANTHER" id="PTHR32063">
    <property type="match status" value="1"/>
</dbReference>
<dbReference type="EMBL" id="FOTS01000009">
    <property type="protein sequence ID" value="SFL57622.1"/>
    <property type="molecule type" value="Genomic_DNA"/>
</dbReference>
<dbReference type="STRING" id="1123291.SAMN04490355_1009100"/>
<keyword evidence="1" id="KW-0812">Transmembrane</keyword>
<reference evidence="3" key="1">
    <citation type="submission" date="2016-10" db="EMBL/GenBank/DDBJ databases">
        <authorList>
            <person name="Varghese N."/>
            <person name="Submissions S."/>
        </authorList>
    </citation>
    <scope>NUCLEOTIDE SEQUENCE [LARGE SCALE GENOMIC DNA]</scope>
    <source>
        <strain evidence="3">DSM 13327</strain>
    </source>
</reference>
<dbReference type="SUPFAM" id="SSF82714">
    <property type="entry name" value="Multidrug efflux transporter AcrB TolC docking domain, DN and DC subdomains"/>
    <property type="match status" value="2"/>
</dbReference>
<feature type="transmembrane region" description="Helical" evidence="1">
    <location>
        <begin position="428"/>
        <end position="448"/>
    </location>
</feature>
<dbReference type="GO" id="GO:0005886">
    <property type="term" value="C:plasma membrane"/>
    <property type="evidence" value="ECO:0007669"/>
    <property type="project" value="TreeGrafter"/>
</dbReference>
<evidence type="ECO:0000313" key="3">
    <source>
        <dbReference type="Proteomes" id="UP000199520"/>
    </source>
</evidence>
<evidence type="ECO:0000256" key="1">
    <source>
        <dbReference type="SAM" id="Phobius"/>
    </source>
</evidence>
<dbReference type="GO" id="GO:0042910">
    <property type="term" value="F:xenobiotic transmembrane transporter activity"/>
    <property type="evidence" value="ECO:0007669"/>
    <property type="project" value="TreeGrafter"/>
</dbReference>
<dbReference type="Gene3D" id="3.30.2090.10">
    <property type="entry name" value="Multidrug efflux transporter AcrB TolC docking domain, DN and DC subdomains"/>
    <property type="match status" value="2"/>
</dbReference>
<feature type="transmembrane region" description="Helical" evidence="1">
    <location>
        <begin position="991"/>
        <end position="1015"/>
    </location>
</feature>
<dbReference type="Gene3D" id="3.30.70.1440">
    <property type="entry name" value="Multidrug efflux transporter AcrB pore domain"/>
    <property type="match status" value="1"/>
</dbReference>
<keyword evidence="1" id="KW-0472">Membrane</keyword>
<name>A0A1I4ITE5_9FIRM</name>
<dbReference type="Gene3D" id="3.30.70.1430">
    <property type="entry name" value="Multidrug efflux transporter AcrB pore domain"/>
    <property type="match status" value="2"/>
</dbReference>
<accession>A0A1I4ITE5</accession>
<dbReference type="Gene3D" id="1.20.1640.10">
    <property type="entry name" value="Multidrug efflux transporter AcrB transmembrane domain"/>
    <property type="match status" value="2"/>
</dbReference>
<feature type="transmembrane region" description="Helical" evidence="1">
    <location>
        <begin position="357"/>
        <end position="377"/>
    </location>
</feature>
<feature type="transmembrane region" description="Helical" evidence="1">
    <location>
        <begin position="332"/>
        <end position="350"/>
    </location>
</feature>
<dbReference type="InterPro" id="IPR001036">
    <property type="entry name" value="Acrflvin-R"/>
</dbReference>
<dbReference type="RefSeq" id="WP_090934246.1">
    <property type="nucleotide sequence ID" value="NZ_FOTS01000009.1"/>
</dbReference>
<feature type="transmembrane region" description="Helical" evidence="1">
    <location>
        <begin position="912"/>
        <end position="933"/>
    </location>
</feature>